<gene>
    <name evidence="4" type="ORF">E5222_13160</name>
</gene>
<dbReference type="AlphaFoldDB" id="A0A4T3F2V2"/>
<protein>
    <submittedName>
        <fullName evidence="4">Peptidase S41</fullName>
    </submittedName>
</protein>
<dbReference type="GO" id="GO:0030288">
    <property type="term" value="C:outer membrane-bounded periplasmic space"/>
    <property type="evidence" value="ECO:0007669"/>
    <property type="project" value="TreeGrafter"/>
</dbReference>
<evidence type="ECO:0000256" key="1">
    <source>
        <dbReference type="SAM" id="MobiDB-lite"/>
    </source>
</evidence>
<dbReference type="Gene3D" id="2.30.42.10">
    <property type="match status" value="1"/>
</dbReference>
<dbReference type="PANTHER" id="PTHR32060:SF30">
    <property type="entry name" value="CARBOXY-TERMINAL PROCESSING PROTEASE CTPA"/>
    <property type="match status" value="1"/>
</dbReference>
<dbReference type="EMBL" id="SSHH01000003">
    <property type="protein sequence ID" value="TIX49755.1"/>
    <property type="molecule type" value="Genomic_DNA"/>
</dbReference>
<dbReference type="Gene3D" id="3.30.750.170">
    <property type="match status" value="1"/>
</dbReference>
<sequence length="485" mass="51320">MKTSKIALSLACAAMLASCGGGGGNGGGATAGGGGSTPTPTPTSTSTPGTATCSLSSRKAWALDQLQEWYLFPSLLDDGINPDSYADLQSYIDALVAPARAQGRDRYFTYLTSIEEENAFYEQGASAGFGFRLYYDSGARRVYVLETFENTTALGANIDRGSELLAIGTSEATLETVNSLMASGGARAVVQALGPDTVGTTRVIRVRDQSGIERTVSLSKTDFAIDPVSNRYGYSIINDGGRQVGYVNLRTFIDPAAPDLRDAFNAFRNAGVTELVIDFRYNGGGLVNIAELMGDLMGRELSGQVFDQITFRSSKSQNNSTYRFSPVSQSVAPTSIAFITTGNTASASEMVINGMKPYLPNTQFALIGGDTYGKPVGQIAIDQPSCDDRLRVIAFALQNADGDAEYYNGLASTIDDSCRAADDLTAQLGDPAENMLAVALDYLEGGQAACTAFSATARAPAAADRREPLMPERPNTVKREVPGLF</sequence>
<comment type="caution">
    <text evidence="4">The sequence shown here is derived from an EMBL/GenBank/DDBJ whole genome shotgun (WGS) entry which is preliminary data.</text>
</comment>
<dbReference type="InterPro" id="IPR036034">
    <property type="entry name" value="PDZ_sf"/>
</dbReference>
<organism evidence="4 5">
    <name type="scientific">Alteraurantiacibacter aquimixticola</name>
    <dbReference type="NCBI Taxonomy" id="2489173"/>
    <lineage>
        <taxon>Bacteria</taxon>
        <taxon>Pseudomonadati</taxon>
        <taxon>Pseudomonadota</taxon>
        <taxon>Alphaproteobacteria</taxon>
        <taxon>Sphingomonadales</taxon>
        <taxon>Erythrobacteraceae</taxon>
        <taxon>Alteraurantiacibacter</taxon>
    </lineage>
</organism>
<feature type="signal peptide" evidence="2">
    <location>
        <begin position="1"/>
        <end position="23"/>
    </location>
</feature>
<dbReference type="OrthoDB" id="7168509at2"/>
<dbReference type="PANTHER" id="PTHR32060">
    <property type="entry name" value="TAIL-SPECIFIC PROTEASE"/>
    <property type="match status" value="1"/>
</dbReference>
<evidence type="ECO:0000313" key="4">
    <source>
        <dbReference type="EMBL" id="TIX49755.1"/>
    </source>
</evidence>
<dbReference type="CDD" id="cd07561">
    <property type="entry name" value="Peptidase_S41_CPP_like"/>
    <property type="match status" value="1"/>
</dbReference>
<dbReference type="RefSeq" id="WP_136694232.1">
    <property type="nucleotide sequence ID" value="NZ_SSHH01000003.1"/>
</dbReference>
<dbReference type="GO" id="GO:0004175">
    <property type="term" value="F:endopeptidase activity"/>
    <property type="evidence" value="ECO:0007669"/>
    <property type="project" value="TreeGrafter"/>
</dbReference>
<feature type="region of interest" description="Disordered" evidence="1">
    <location>
        <begin position="461"/>
        <end position="485"/>
    </location>
</feature>
<keyword evidence="5" id="KW-1185">Reference proteome</keyword>
<dbReference type="GO" id="GO:0007165">
    <property type="term" value="P:signal transduction"/>
    <property type="evidence" value="ECO:0007669"/>
    <property type="project" value="TreeGrafter"/>
</dbReference>
<dbReference type="GO" id="GO:0008236">
    <property type="term" value="F:serine-type peptidase activity"/>
    <property type="evidence" value="ECO:0007669"/>
    <property type="project" value="InterPro"/>
</dbReference>
<dbReference type="Pfam" id="PF03572">
    <property type="entry name" value="Peptidase_S41"/>
    <property type="match status" value="1"/>
</dbReference>
<evidence type="ECO:0000313" key="5">
    <source>
        <dbReference type="Proteomes" id="UP000309389"/>
    </source>
</evidence>
<dbReference type="Proteomes" id="UP000309389">
    <property type="component" value="Unassembled WGS sequence"/>
</dbReference>
<name>A0A4T3F2V2_9SPHN</name>
<evidence type="ECO:0000259" key="3">
    <source>
        <dbReference type="SMART" id="SM00245"/>
    </source>
</evidence>
<dbReference type="Gene3D" id="3.90.226.10">
    <property type="entry name" value="2-enoyl-CoA Hydratase, Chain A, domain 1"/>
    <property type="match status" value="1"/>
</dbReference>
<feature type="region of interest" description="Disordered" evidence="1">
    <location>
        <begin position="29"/>
        <end position="50"/>
    </location>
</feature>
<reference evidence="4 5" key="1">
    <citation type="submission" date="2019-04" db="EMBL/GenBank/DDBJ databases">
        <title>Altererythrobacter aquimixticola sp. nov., isolated from sediment of junction between the ocean and a freshwater spring.</title>
        <authorList>
            <person name="Yoon J.-H."/>
        </authorList>
    </citation>
    <scope>NUCLEOTIDE SEQUENCE [LARGE SCALE GENOMIC DNA]</scope>
    <source>
        <strain evidence="4 5">SSKS-13</strain>
    </source>
</reference>
<feature type="domain" description="Tail specific protease" evidence="3">
    <location>
        <begin position="211"/>
        <end position="417"/>
    </location>
</feature>
<evidence type="ECO:0000256" key="2">
    <source>
        <dbReference type="SAM" id="SignalP"/>
    </source>
</evidence>
<feature type="compositionally biased region" description="Basic and acidic residues" evidence="1">
    <location>
        <begin position="463"/>
        <end position="485"/>
    </location>
</feature>
<dbReference type="SUPFAM" id="SSF52096">
    <property type="entry name" value="ClpP/crotonase"/>
    <property type="match status" value="1"/>
</dbReference>
<feature type="chain" id="PRO_5020490729" evidence="2">
    <location>
        <begin position="24"/>
        <end position="485"/>
    </location>
</feature>
<dbReference type="SMART" id="SM00245">
    <property type="entry name" value="TSPc"/>
    <property type="match status" value="1"/>
</dbReference>
<proteinExistence type="predicted"/>
<keyword evidence="2" id="KW-0732">Signal</keyword>
<dbReference type="PROSITE" id="PS51257">
    <property type="entry name" value="PROKAR_LIPOPROTEIN"/>
    <property type="match status" value="1"/>
</dbReference>
<accession>A0A4T3F2V2</accession>
<dbReference type="GO" id="GO:0006508">
    <property type="term" value="P:proteolysis"/>
    <property type="evidence" value="ECO:0007669"/>
    <property type="project" value="InterPro"/>
</dbReference>
<dbReference type="InterPro" id="IPR029045">
    <property type="entry name" value="ClpP/crotonase-like_dom_sf"/>
</dbReference>
<dbReference type="InterPro" id="IPR005151">
    <property type="entry name" value="Tail-specific_protease"/>
</dbReference>